<feature type="compositionally biased region" description="Low complexity" evidence="2">
    <location>
        <begin position="379"/>
        <end position="398"/>
    </location>
</feature>
<name>A0A2P6NL32_9EUKA</name>
<dbReference type="Gene3D" id="1.25.40.10">
    <property type="entry name" value="Tetratricopeptide repeat domain"/>
    <property type="match status" value="4"/>
</dbReference>
<evidence type="ECO:0000256" key="2">
    <source>
        <dbReference type="SAM" id="MobiDB-lite"/>
    </source>
</evidence>
<accession>A0A2P6NL32</accession>
<dbReference type="Pfam" id="PF08238">
    <property type="entry name" value="Sel1"/>
    <property type="match status" value="9"/>
</dbReference>
<comment type="caution">
    <text evidence="3">The sequence shown here is derived from an EMBL/GenBank/DDBJ whole genome shotgun (WGS) entry which is preliminary data.</text>
</comment>
<dbReference type="Proteomes" id="UP000241769">
    <property type="component" value="Unassembled WGS sequence"/>
</dbReference>
<dbReference type="InterPro" id="IPR006597">
    <property type="entry name" value="Sel1-like"/>
</dbReference>
<gene>
    <name evidence="3" type="ORF">PROFUN_07924</name>
</gene>
<dbReference type="SUPFAM" id="SSF81901">
    <property type="entry name" value="HCP-like"/>
    <property type="match status" value="3"/>
</dbReference>
<feature type="region of interest" description="Disordered" evidence="2">
    <location>
        <begin position="731"/>
        <end position="756"/>
    </location>
</feature>
<dbReference type="InParanoid" id="A0A2P6NL32"/>
<comment type="similarity">
    <text evidence="1">Belongs to the sel-1 family.</text>
</comment>
<dbReference type="EMBL" id="MDYQ01000058">
    <property type="protein sequence ID" value="PRP84674.1"/>
    <property type="molecule type" value="Genomic_DNA"/>
</dbReference>
<keyword evidence="4" id="KW-1185">Reference proteome</keyword>
<dbReference type="PANTHER" id="PTHR11102:SF147">
    <property type="entry name" value="SEL1L ADAPTOR SUBUNIT OF ERAD E3 UBIQUITIN LIGASE"/>
    <property type="match status" value="1"/>
</dbReference>
<feature type="region of interest" description="Disordered" evidence="2">
    <location>
        <begin position="1"/>
        <end position="26"/>
    </location>
</feature>
<dbReference type="SMART" id="SM00671">
    <property type="entry name" value="SEL1"/>
    <property type="match status" value="8"/>
</dbReference>
<dbReference type="OrthoDB" id="442451at2759"/>
<dbReference type="InterPro" id="IPR011990">
    <property type="entry name" value="TPR-like_helical_dom_sf"/>
</dbReference>
<reference evidence="3 4" key="1">
    <citation type="journal article" date="2018" name="Genome Biol. Evol.">
        <title>Multiple Roots of Fruiting Body Formation in Amoebozoa.</title>
        <authorList>
            <person name="Hillmann F."/>
            <person name="Forbes G."/>
            <person name="Novohradska S."/>
            <person name="Ferling I."/>
            <person name="Riege K."/>
            <person name="Groth M."/>
            <person name="Westermann M."/>
            <person name="Marz M."/>
            <person name="Spaller T."/>
            <person name="Winckler T."/>
            <person name="Schaap P."/>
            <person name="Glockner G."/>
        </authorList>
    </citation>
    <scope>NUCLEOTIDE SEQUENCE [LARGE SCALE GENOMIC DNA]</scope>
    <source>
        <strain evidence="3 4">Jena</strain>
    </source>
</reference>
<dbReference type="PANTHER" id="PTHR11102">
    <property type="entry name" value="SEL-1-LIKE PROTEIN"/>
    <property type="match status" value="1"/>
</dbReference>
<evidence type="ECO:0000313" key="4">
    <source>
        <dbReference type="Proteomes" id="UP000241769"/>
    </source>
</evidence>
<evidence type="ECO:0000256" key="1">
    <source>
        <dbReference type="ARBA" id="ARBA00038101"/>
    </source>
</evidence>
<dbReference type="InterPro" id="IPR050767">
    <property type="entry name" value="Sel1_AlgK"/>
</dbReference>
<organism evidence="3 4">
    <name type="scientific">Planoprotostelium fungivorum</name>
    <dbReference type="NCBI Taxonomy" id="1890364"/>
    <lineage>
        <taxon>Eukaryota</taxon>
        <taxon>Amoebozoa</taxon>
        <taxon>Evosea</taxon>
        <taxon>Variosea</taxon>
        <taxon>Cavosteliida</taxon>
        <taxon>Cavosteliaceae</taxon>
        <taxon>Planoprotostelium</taxon>
    </lineage>
</organism>
<proteinExistence type="inferred from homology"/>
<feature type="region of interest" description="Disordered" evidence="2">
    <location>
        <begin position="379"/>
        <end position="401"/>
    </location>
</feature>
<dbReference type="STRING" id="1890364.A0A2P6NL32"/>
<protein>
    <submittedName>
        <fullName evidence="3">Uncharacterized protein</fullName>
    </submittedName>
</protein>
<feature type="region of interest" description="Disordered" evidence="2">
    <location>
        <begin position="129"/>
        <end position="166"/>
    </location>
</feature>
<sequence length="1350" mass="151525">MKKAIAPVRIGPVGTKPEPQKKVEAPKSIVREEIEEEEETQFICNEDEEDIEEESFYSCSEDDEEKDLSDFITDSSVGEIYAADTDDDLGFEIPTLVIQLPSDGFEELVDFDDLKFELNEIEHEQILDEEIHDEESQEEEEILDEEAENEEEEILDEEDDPEPVEYDTNDLEDPFKQLQLETAIRQRNQGQKEKREKHMEDMFFQLTNGAPAPYITPKKFVKKSKQADTLKTPTTTQTPRITKTSLTTGLEESMGTMYITPQPTSLKRKQVRMQMDPANVQGVQQQLLQDLNSNVEEKAVATPVSGGNRRVAIVNLRLPSLVRCFDPSYRKLLVSVLGRHAESILSYDGDITYLIAALTRLGLFLFDYPSIWKRNINAPESDSSASSTPTSSDDVTPEGGKKDLPRLAAKLAWESGMLVQSFVDDRASNDETLRSAMKLWMDKVENTGHWFERRDNSRHKVVVILSQLVTLHLLRLPEEVLLTISQLPIEEYQQVSSVLAHFKEDSEIRLIFTSMQTMMSRPPQELSSAMSNSDMVQLPDGTRVSVSSILRENKQMKDREARLAKDIHMFYFQQYEQLWKRTHLSEESLEKSMLRVRELEKQNEVLKAQAKTVPVAAASVPPSHVAFQTEQQKRFHYYYGEVHKGRQYNSDGLLRIFGDEFKYISQQINATVSKSYVGMPNPVMMPSVPSLLAAGQLQPARPTQGHPTASQAAYQRPAGGQILAGTQSIHVQPTKQKGQVPNDKENFHPNRQNSSHNSELVLRWSLSPGRCAVTSAKAFTRSNVHPTFRTITSNRALPFLRQPNVLPVRSYSDVSQSTEEDGPETLQENVSAINLLTSKGITALDDTDRIILRHCCLSAAYRGHVPSQLLYATMCAQGVGGDTNPMEALTWYKAAASTDPSDTPISPSRQKKSGKFEEIIIEDEVEYARSRSRASYAVAVTYLTGSARQAFSSLVEKKSDSEYWDPERAPMIMEHGVLIERDGGGSFDFKKWIRRERKRGIELKKKRLSGREEKDIQVDVTQGMKYLKLSAESGYIEAIKTLAVIHTNGIPGKVDVDTKEAVKWLTVAGVDHGSDAAIYQLGCLYLAGSVDGEEMSTEESQRKGLGYVKQAAAKGNKDALHWIGHALHQGIEGIVERDVEEGISFLEAAAKEGHSPSMYYLACIYDSGDGVERDRRKFLHYLDMAAELEDADALFAYGDLYLNGETNRDEERTDPPYIEKDEKKALNYFSRSARTKNSGETSEVIQNSNFAPGGNLSALGSTISDQSMMTSSTSASAFLNEGAMYYQGVGTVVDYEKAFYAYQNALLIDPNHIGAMYNLASMYHEGLGVEKNEMMANNLLERAQQLEDAS</sequence>
<evidence type="ECO:0000313" key="3">
    <source>
        <dbReference type="EMBL" id="PRP84674.1"/>
    </source>
</evidence>